<dbReference type="Proteomes" id="UP000524404">
    <property type="component" value="Unassembled WGS sequence"/>
</dbReference>
<evidence type="ECO:0000313" key="2">
    <source>
        <dbReference type="Proteomes" id="UP000524404"/>
    </source>
</evidence>
<organism evidence="1 2">
    <name type="scientific">Arcicella rosea</name>
    <dbReference type="NCBI Taxonomy" id="502909"/>
    <lineage>
        <taxon>Bacteria</taxon>
        <taxon>Pseudomonadati</taxon>
        <taxon>Bacteroidota</taxon>
        <taxon>Cytophagia</taxon>
        <taxon>Cytophagales</taxon>
        <taxon>Flectobacillaceae</taxon>
        <taxon>Arcicella</taxon>
    </lineage>
</organism>
<dbReference type="EMBL" id="JACHKT010000026">
    <property type="protein sequence ID" value="MBB6004592.1"/>
    <property type="molecule type" value="Genomic_DNA"/>
</dbReference>
<name>A0A841ELR4_9BACT</name>
<evidence type="ECO:0000313" key="1">
    <source>
        <dbReference type="EMBL" id="MBB6004592.1"/>
    </source>
</evidence>
<proteinExistence type="predicted"/>
<keyword evidence="2" id="KW-1185">Reference proteome</keyword>
<comment type="caution">
    <text evidence="1">The sequence shown here is derived from an EMBL/GenBank/DDBJ whole genome shotgun (WGS) entry which is preliminary data.</text>
</comment>
<dbReference type="RefSeq" id="WP_184135691.1">
    <property type="nucleotide sequence ID" value="NZ_JACHKT010000026.1"/>
</dbReference>
<sequence>MKFETYNYWDYSLNKPLSIDTSKTFKNELIKQVSIQLKQLLGEIFDPEDFLIIFKDFPQIIENTSKTTVYQFRLSYYTHYATDVTLHWENLKGDNPINCAEEIEKDSIRIWIEDFNVEYLKRNLIKYAYLKRKVFLDGYRFVVVVKKPDIDISMKIIFDKNLSAEQADSLEHFIGKSISNYNENNQQGIAGFEGLIHSFSLKEFKNKDYAIFQIDLGSTADIGMKKIIQDLSDSSLNIKKIEIKGV</sequence>
<protein>
    <submittedName>
        <fullName evidence="1">Uncharacterized protein</fullName>
    </submittedName>
</protein>
<dbReference type="AlphaFoldDB" id="A0A841ELR4"/>
<accession>A0A841ELR4</accession>
<reference evidence="1 2" key="1">
    <citation type="submission" date="2020-08" db="EMBL/GenBank/DDBJ databases">
        <title>Functional genomics of gut bacteria from endangered species of beetles.</title>
        <authorList>
            <person name="Carlos-Shanley C."/>
        </authorList>
    </citation>
    <scope>NUCLEOTIDE SEQUENCE [LARGE SCALE GENOMIC DNA]</scope>
    <source>
        <strain evidence="1 2">S00070</strain>
    </source>
</reference>
<gene>
    <name evidence="1" type="ORF">HNP25_003258</name>
</gene>